<protein>
    <submittedName>
        <fullName evidence="2">Uncharacterized protein</fullName>
    </submittedName>
</protein>
<dbReference type="AlphaFoldDB" id="A0A375Z4X3"/>
<dbReference type="Proteomes" id="UP000252015">
    <property type="component" value="Unassembled WGS sequence"/>
</dbReference>
<name>A0A375Z4X3_MYCSH</name>
<dbReference type="RefSeq" id="WP_113964556.1">
    <property type="nucleotide sequence ID" value="NZ_UEGW01000001.1"/>
</dbReference>
<keyword evidence="3" id="KW-1185">Reference proteome</keyword>
<organism evidence="2 3">
    <name type="scientific">Mycobacterium shimoidei</name>
    <dbReference type="NCBI Taxonomy" id="29313"/>
    <lineage>
        <taxon>Bacteria</taxon>
        <taxon>Bacillati</taxon>
        <taxon>Actinomycetota</taxon>
        <taxon>Actinomycetes</taxon>
        <taxon>Mycobacteriales</taxon>
        <taxon>Mycobacteriaceae</taxon>
        <taxon>Mycobacterium</taxon>
    </lineage>
</organism>
<dbReference type="EMBL" id="UEGW01000001">
    <property type="protein sequence ID" value="SRX96065.1"/>
    <property type="molecule type" value="Genomic_DNA"/>
</dbReference>
<sequence>MQSKEPWRPPPKLEEIAAVVARVELIPADRPLTAREIRMLDSLAAQLRRRSLNDRSEGLLDLLRRVSAVRTGKRDAGGPAPGAKNPAEEGRGRVGRIHRELSELAAMQPLQGKSLGRLHEIVEETARLVEKGPAYRRAYERALHIQKKALRPPQQKKATGKSRGLVKNPELLYGGREVLGGAPSTGRRR</sequence>
<reference evidence="2 3" key="1">
    <citation type="submission" date="2018-05" db="EMBL/GenBank/DDBJ databases">
        <authorList>
            <consortium name="IHU Genomes"/>
        </authorList>
    </citation>
    <scope>NUCLEOTIDE SEQUENCE [LARGE SCALE GENOMIC DNA]</scope>
    <source>
        <strain evidence="2 3">P7336</strain>
    </source>
</reference>
<feature type="region of interest" description="Disordered" evidence="1">
    <location>
        <begin position="147"/>
        <end position="169"/>
    </location>
</feature>
<evidence type="ECO:0000313" key="3">
    <source>
        <dbReference type="Proteomes" id="UP000252015"/>
    </source>
</evidence>
<feature type="region of interest" description="Disordered" evidence="1">
    <location>
        <begin position="70"/>
        <end position="95"/>
    </location>
</feature>
<proteinExistence type="predicted"/>
<accession>A0A375Z4X3</accession>
<feature type="compositionally biased region" description="Basic and acidic residues" evidence="1">
    <location>
        <begin position="86"/>
        <end position="95"/>
    </location>
</feature>
<evidence type="ECO:0000256" key="1">
    <source>
        <dbReference type="SAM" id="MobiDB-lite"/>
    </source>
</evidence>
<evidence type="ECO:0000313" key="2">
    <source>
        <dbReference type="EMBL" id="SRX96065.1"/>
    </source>
</evidence>
<gene>
    <name evidence="2" type="ORF">MSP7336_04340</name>
</gene>